<organism evidence="2">
    <name type="scientific">Tanacetum cinerariifolium</name>
    <name type="common">Dalmatian daisy</name>
    <name type="synonym">Chrysanthemum cinerariifolium</name>
    <dbReference type="NCBI Taxonomy" id="118510"/>
    <lineage>
        <taxon>Eukaryota</taxon>
        <taxon>Viridiplantae</taxon>
        <taxon>Streptophyta</taxon>
        <taxon>Embryophyta</taxon>
        <taxon>Tracheophyta</taxon>
        <taxon>Spermatophyta</taxon>
        <taxon>Magnoliopsida</taxon>
        <taxon>eudicotyledons</taxon>
        <taxon>Gunneridae</taxon>
        <taxon>Pentapetalae</taxon>
        <taxon>asterids</taxon>
        <taxon>campanulids</taxon>
        <taxon>Asterales</taxon>
        <taxon>Asteraceae</taxon>
        <taxon>Asteroideae</taxon>
        <taxon>Anthemideae</taxon>
        <taxon>Anthemidinae</taxon>
        <taxon>Tanacetum</taxon>
    </lineage>
</organism>
<name>A0A6L2NBK5_TANCI</name>
<dbReference type="EMBL" id="BKCJ010008690">
    <property type="protein sequence ID" value="GEU83470.1"/>
    <property type="molecule type" value="Genomic_DNA"/>
</dbReference>
<sequence length="650" mass="73889">LEGNDMWDLGARSHGEVGLAFGTVPVQPTSAVRDTLGKEKVSQDLGRPASDAAEYCDKNYHQLLLIIAKKVHQEKSSCSKEAEFASERCHNKRASSRRMEALSESEGSAGGQWKSKPKRQNSSVEDDLSQPWTEAKLQKGWLSKPTKAEAKAGQIHPPRRTPKEILDLDKESVISFPPLGEEDGTKGPMIIEVKMGGHFVHRMYVDGGSSSEILYEHFFNRFRLEATISIQWNYREARNKENPGRSVYSSWNAKIPSDRPRTSVKGQILADYTVERLEDDPQDTPMEDVDVKALSDPWILFTKESSCIDGFGAFLIITNMKRVEFTYALRFRFDATNNEAEYEALIAGLRIAKQMGVKIFRWHLPASPPKQASTIEELKEKSIDEKEVLAIVEEEGHTWMTPIHEYLTEEILPEEKRKARAIRHKAARYAVINRILYKRSFLGLWLRCVRPLQANYMLREIHEGSCSMHVGPRSMVAKDLRSGYCWPTMHTGSRKLIRKSSSCQFKDNLFKDWCEKLCIRQCFASVKHSQANGLVERENQSLGEGIKARNGETPFSLTYGTEAVIPIEIGMPTLRTAKVDMIKNGEALEINLDLLEEKREHTVIQEAKSKAKMEKYYNPRVHNKSFRSGDLVYRNNEANHDAKDGGKLKP</sequence>
<feature type="compositionally biased region" description="Basic and acidic residues" evidence="1">
    <location>
        <begin position="637"/>
        <end position="650"/>
    </location>
</feature>
<protein>
    <recommendedName>
        <fullName evidence="3">Reverse transcriptase domain-containing protein</fullName>
    </recommendedName>
</protein>
<evidence type="ECO:0008006" key="3">
    <source>
        <dbReference type="Google" id="ProtNLM"/>
    </source>
</evidence>
<gene>
    <name evidence="2" type="ORF">Tci_055448</name>
</gene>
<feature type="non-terminal residue" evidence="2">
    <location>
        <position position="1"/>
    </location>
</feature>
<comment type="caution">
    <text evidence="2">The sequence shown here is derived from an EMBL/GenBank/DDBJ whole genome shotgun (WGS) entry which is preliminary data.</text>
</comment>
<proteinExistence type="predicted"/>
<dbReference type="InterPro" id="IPR012337">
    <property type="entry name" value="RNaseH-like_sf"/>
</dbReference>
<dbReference type="InterPro" id="IPR036397">
    <property type="entry name" value="RNaseH_sf"/>
</dbReference>
<feature type="region of interest" description="Disordered" evidence="1">
    <location>
        <begin position="627"/>
        <end position="650"/>
    </location>
</feature>
<dbReference type="SUPFAM" id="SSF53098">
    <property type="entry name" value="Ribonuclease H-like"/>
    <property type="match status" value="2"/>
</dbReference>
<reference evidence="2" key="1">
    <citation type="journal article" date="2019" name="Sci. Rep.">
        <title>Draft genome of Tanacetum cinerariifolium, the natural source of mosquito coil.</title>
        <authorList>
            <person name="Yamashiro T."/>
            <person name="Shiraishi A."/>
            <person name="Satake H."/>
            <person name="Nakayama K."/>
        </authorList>
    </citation>
    <scope>NUCLEOTIDE SEQUENCE</scope>
</reference>
<evidence type="ECO:0000256" key="1">
    <source>
        <dbReference type="SAM" id="MobiDB-lite"/>
    </source>
</evidence>
<dbReference type="AlphaFoldDB" id="A0A6L2NBK5"/>
<dbReference type="PANTHER" id="PTHR48475:SF2">
    <property type="entry name" value="RIBONUCLEASE H"/>
    <property type="match status" value="1"/>
</dbReference>
<dbReference type="PANTHER" id="PTHR48475">
    <property type="entry name" value="RIBONUCLEASE H"/>
    <property type="match status" value="1"/>
</dbReference>
<accession>A0A6L2NBK5</accession>
<feature type="region of interest" description="Disordered" evidence="1">
    <location>
        <begin position="81"/>
        <end position="130"/>
    </location>
</feature>
<dbReference type="GO" id="GO:0003676">
    <property type="term" value="F:nucleic acid binding"/>
    <property type="evidence" value="ECO:0007669"/>
    <property type="project" value="InterPro"/>
</dbReference>
<evidence type="ECO:0000313" key="2">
    <source>
        <dbReference type="EMBL" id="GEU83470.1"/>
    </source>
</evidence>
<dbReference type="Gene3D" id="3.30.420.10">
    <property type="entry name" value="Ribonuclease H-like superfamily/Ribonuclease H"/>
    <property type="match status" value="1"/>
</dbReference>
<dbReference type="Gene3D" id="1.10.340.70">
    <property type="match status" value="1"/>
</dbReference>